<evidence type="ECO:0000256" key="11">
    <source>
        <dbReference type="PROSITE-ProRule" id="PRU00284"/>
    </source>
</evidence>
<dbReference type="AlphaFoldDB" id="A0AAE6YZ51"/>
<name>A0AAE6YZ51_9GAMM</name>
<dbReference type="CDD" id="cd06225">
    <property type="entry name" value="HAMP"/>
    <property type="match status" value="1"/>
</dbReference>
<dbReference type="InterPro" id="IPR004090">
    <property type="entry name" value="Chemotax_Me-accpt_rcpt"/>
</dbReference>
<dbReference type="InterPro" id="IPR051310">
    <property type="entry name" value="MCP_chemotaxis"/>
</dbReference>
<dbReference type="PROSITE" id="PS50885">
    <property type="entry name" value="HAMP"/>
    <property type="match status" value="1"/>
</dbReference>
<dbReference type="SMART" id="SM00304">
    <property type="entry name" value="HAMP"/>
    <property type="match status" value="1"/>
</dbReference>
<dbReference type="RefSeq" id="WP_168362117.1">
    <property type="nucleotide sequence ID" value="NZ_CP033622.1"/>
</dbReference>
<dbReference type="Gene3D" id="1.10.287.950">
    <property type="entry name" value="Methyl-accepting chemotaxis protein"/>
    <property type="match status" value="1"/>
</dbReference>
<evidence type="ECO:0000256" key="5">
    <source>
        <dbReference type="ARBA" id="ARBA00022519"/>
    </source>
</evidence>
<dbReference type="SMART" id="SM00283">
    <property type="entry name" value="MA"/>
    <property type="match status" value="1"/>
</dbReference>
<evidence type="ECO:0000256" key="1">
    <source>
        <dbReference type="ARBA" id="ARBA00004429"/>
    </source>
</evidence>
<keyword evidence="2" id="KW-1003">Cell membrane</keyword>
<keyword evidence="4" id="KW-0145">Chemotaxis</keyword>
<dbReference type="EMBL" id="CP033622">
    <property type="protein sequence ID" value="QIZ50698.1"/>
    <property type="molecule type" value="Genomic_DNA"/>
</dbReference>
<feature type="domain" description="Methyl-accepting transducer" evidence="13">
    <location>
        <begin position="274"/>
        <end position="503"/>
    </location>
</feature>
<feature type="transmembrane region" description="Helical" evidence="12">
    <location>
        <begin position="193"/>
        <end position="215"/>
    </location>
</feature>
<evidence type="ECO:0000313" key="15">
    <source>
        <dbReference type="EMBL" id="QIZ50698.1"/>
    </source>
</evidence>
<feature type="domain" description="HAMP" evidence="14">
    <location>
        <begin position="217"/>
        <end position="269"/>
    </location>
</feature>
<evidence type="ECO:0000259" key="14">
    <source>
        <dbReference type="PROSITE" id="PS50885"/>
    </source>
</evidence>
<dbReference type="InterPro" id="IPR035440">
    <property type="entry name" value="4HB_MCP_dom_sf"/>
</dbReference>
<evidence type="ECO:0000256" key="7">
    <source>
        <dbReference type="ARBA" id="ARBA00022989"/>
    </source>
</evidence>
<dbReference type="GO" id="GO:0006935">
    <property type="term" value="P:chemotaxis"/>
    <property type="evidence" value="ECO:0007669"/>
    <property type="project" value="UniProtKB-KW"/>
</dbReference>
<dbReference type="SMART" id="SM00319">
    <property type="entry name" value="TarH"/>
    <property type="match status" value="1"/>
</dbReference>
<dbReference type="Pfam" id="PF00672">
    <property type="entry name" value="HAMP"/>
    <property type="match status" value="1"/>
</dbReference>
<evidence type="ECO:0000313" key="18">
    <source>
        <dbReference type="Proteomes" id="UP000824976"/>
    </source>
</evidence>
<dbReference type="Proteomes" id="UP000500801">
    <property type="component" value="Chromosome"/>
</dbReference>
<dbReference type="Pfam" id="PF02203">
    <property type="entry name" value="TarH"/>
    <property type="match status" value="1"/>
</dbReference>
<dbReference type="Proteomes" id="UP000824976">
    <property type="component" value="Chromosome"/>
</dbReference>
<keyword evidence="18" id="KW-1185">Reference proteome</keyword>
<accession>A0AAE6YZ51</accession>
<dbReference type="CDD" id="cd19407">
    <property type="entry name" value="Tar_Tsr_sensor"/>
    <property type="match status" value="1"/>
</dbReference>
<evidence type="ECO:0000256" key="2">
    <source>
        <dbReference type="ARBA" id="ARBA00022475"/>
    </source>
</evidence>
<dbReference type="SUPFAM" id="SSF58104">
    <property type="entry name" value="Methyl-accepting chemotaxis protein (MCP) signaling domain"/>
    <property type="match status" value="1"/>
</dbReference>
<keyword evidence="7 12" id="KW-1133">Transmembrane helix</keyword>
<organism evidence="15 17">
    <name type="scientific">Dickeya zeae</name>
    <dbReference type="NCBI Taxonomy" id="204042"/>
    <lineage>
        <taxon>Bacteria</taxon>
        <taxon>Pseudomonadati</taxon>
        <taxon>Pseudomonadota</taxon>
        <taxon>Gammaproteobacteria</taxon>
        <taxon>Enterobacterales</taxon>
        <taxon>Pectobacteriaceae</taxon>
        <taxon>Dickeya</taxon>
    </lineage>
</organism>
<keyword evidence="6 12" id="KW-0812">Transmembrane</keyword>
<dbReference type="PROSITE" id="PS50111">
    <property type="entry name" value="CHEMOTAXIS_TRANSDUC_2"/>
    <property type="match status" value="1"/>
</dbReference>
<keyword evidence="9 11" id="KW-0807">Transducer</keyword>
<comment type="subcellular location">
    <subcellularLocation>
        <location evidence="1">Cell inner membrane</location>
        <topology evidence="1">Multi-pass membrane protein</topology>
    </subcellularLocation>
</comment>
<dbReference type="GO" id="GO:0004888">
    <property type="term" value="F:transmembrane signaling receptor activity"/>
    <property type="evidence" value="ECO:0007669"/>
    <property type="project" value="InterPro"/>
</dbReference>
<keyword evidence="3" id="KW-0488">Methylation</keyword>
<keyword evidence="5" id="KW-0997">Cell inner membrane</keyword>
<dbReference type="SUPFAM" id="SSF47170">
    <property type="entry name" value="Aspartate receptor, ligand-binding domain"/>
    <property type="match status" value="1"/>
</dbReference>
<evidence type="ECO:0000256" key="6">
    <source>
        <dbReference type="ARBA" id="ARBA00022692"/>
    </source>
</evidence>
<protein>
    <submittedName>
        <fullName evidence="15">HAMP domain-containing protein</fullName>
    </submittedName>
</protein>
<dbReference type="PRINTS" id="PR00260">
    <property type="entry name" value="CHEMTRNSDUCR"/>
</dbReference>
<evidence type="ECO:0000256" key="12">
    <source>
        <dbReference type="SAM" id="Phobius"/>
    </source>
</evidence>
<keyword evidence="8 12" id="KW-0472">Membrane</keyword>
<dbReference type="CDD" id="cd11386">
    <property type="entry name" value="MCP_signal"/>
    <property type="match status" value="1"/>
</dbReference>
<evidence type="ECO:0000256" key="4">
    <source>
        <dbReference type="ARBA" id="ARBA00022500"/>
    </source>
</evidence>
<comment type="similarity">
    <text evidence="10">Belongs to the methyl-accepting chemotaxis (MCP) protein family.</text>
</comment>
<reference evidence="15 17" key="1">
    <citation type="submission" date="2018-11" db="EMBL/GenBank/DDBJ databases">
        <title>Complete genome sequence of Dickeya zeae strain CE1 infecting Canna edulis Ker-Gawl. in China.</title>
        <authorList>
            <person name="Zhang J."/>
            <person name="Lin B."/>
            <person name="Shen H."/>
            <person name="Jiang S."/>
            <person name="Pu X."/>
            <person name="Sun D."/>
        </authorList>
    </citation>
    <scope>NUCLEOTIDE SEQUENCE [LARGE SCALE GENOMIC DNA]</scope>
    <source>
        <strain evidence="15 17">CE1</strain>
    </source>
</reference>
<dbReference type="PANTHER" id="PTHR43531">
    <property type="entry name" value="PROTEIN ICFG"/>
    <property type="match status" value="1"/>
</dbReference>
<proteinExistence type="inferred from homology"/>
<evidence type="ECO:0000313" key="17">
    <source>
        <dbReference type="Proteomes" id="UP000500801"/>
    </source>
</evidence>
<dbReference type="PANTHER" id="PTHR43531:SF14">
    <property type="entry name" value="METHYL-ACCEPTING CHEMOTAXIS PROTEIN I-RELATED"/>
    <property type="match status" value="1"/>
</dbReference>
<dbReference type="InterPro" id="IPR003122">
    <property type="entry name" value="Tar_rcpt_lig-bd"/>
</dbReference>
<reference evidence="16 18" key="2">
    <citation type="submission" date="2019-06" db="EMBL/GenBank/DDBJ databases">
        <title>Complete genome of Dickeya zeae PL65.</title>
        <authorList>
            <person name="Boluk G."/>
            <person name="Arif M."/>
        </authorList>
    </citation>
    <scope>NUCLEOTIDE SEQUENCE [LARGE SCALE GENOMIC DNA]</scope>
    <source>
        <strain evidence="16 18">PL65</strain>
    </source>
</reference>
<dbReference type="InterPro" id="IPR004089">
    <property type="entry name" value="MCPsignal_dom"/>
</dbReference>
<dbReference type="GO" id="GO:0007165">
    <property type="term" value="P:signal transduction"/>
    <property type="evidence" value="ECO:0007669"/>
    <property type="project" value="UniProtKB-KW"/>
</dbReference>
<dbReference type="Gene3D" id="1.20.120.30">
    <property type="entry name" value="Aspartate receptor, ligand-binding domain"/>
    <property type="match status" value="1"/>
</dbReference>
<dbReference type="FunFam" id="1.10.287.950:FF:000001">
    <property type="entry name" value="Methyl-accepting chemotaxis sensory transducer"/>
    <property type="match status" value="1"/>
</dbReference>
<evidence type="ECO:0000256" key="3">
    <source>
        <dbReference type="ARBA" id="ARBA00022481"/>
    </source>
</evidence>
<evidence type="ECO:0000256" key="8">
    <source>
        <dbReference type="ARBA" id="ARBA00023136"/>
    </source>
</evidence>
<dbReference type="GO" id="GO:0005886">
    <property type="term" value="C:plasma membrane"/>
    <property type="evidence" value="ECO:0007669"/>
    <property type="project" value="UniProtKB-SubCell"/>
</dbReference>
<dbReference type="Pfam" id="PF00015">
    <property type="entry name" value="MCPsignal"/>
    <property type="match status" value="1"/>
</dbReference>
<dbReference type="EMBL" id="CP040817">
    <property type="protein sequence ID" value="QYM90493.1"/>
    <property type="molecule type" value="Genomic_DNA"/>
</dbReference>
<evidence type="ECO:0000313" key="16">
    <source>
        <dbReference type="EMBL" id="QYM90493.1"/>
    </source>
</evidence>
<evidence type="ECO:0000259" key="13">
    <source>
        <dbReference type="PROSITE" id="PS50111"/>
    </source>
</evidence>
<gene>
    <name evidence="15" type="ORF">DWG24_07900</name>
    <name evidence="16" type="ORF">FGI21_00740</name>
</gene>
<sequence length="568" mass="61549">MLNRIKVVTGLVIILGLFIVLQIISGGLFFNALKSDRDIFTTTRIINQQKSELESTWSYLLQTRNTLNRAGTRYAMDISGGVSGGVSAKDLIELAKKQLVIANTHFANYEKIPYTNQQDPAVAQAVKDNYTALNNALSELIVFISTGKLKEFFDQPTQGFQDRFEKAYYSYKDSYDKVYASAVEENNASYSTALWLLVSVTIFVVVMALIVWLGINRSLVQPLHNLIEHIRHMAKGDLTTRIDFHGTNEMGILADSLRHMQTEFFTTVSAVRQSAEAIYTGASEISAGNTDLSSRTEQQAAALEETAASMEQLTSTVKQNAENARQASQLALSASETAQKGGKVVDNVVKTMHNIAGSSQKIADITSVIDGIAFQTNILALNAAVEAARAGEQGRGFAVVAGEVRSLAQRSAQAAKEIKSLIDDSVNRVEEGSVLVESAGETMGEIVGAVTRVTDIMGEIASASEEQSRGIDQVGQAVTEMDRVTQQNSALVEESASAAHSLEEQVRVLNQAVAVFRLSENNVMTSRPSAVAASTRGVARPALLATSITADVEKKVRTSKTTDNWETF</sequence>
<feature type="transmembrane region" description="Helical" evidence="12">
    <location>
        <begin position="7"/>
        <end position="30"/>
    </location>
</feature>
<dbReference type="InterPro" id="IPR003660">
    <property type="entry name" value="HAMP_dom"/>
</dbReference>
<evidence type="ECO:0000256" key="10">
    <source>
        <dbReference type="ARBA" id="ARBA00029447"/>
    </source>
</evidence>
<evidence type="ECO:0000256" key="9">
    <source>
        <dbReference type="ARBA" id="ARBA00023224"/>
    </source>
</evidence>